<name>A0A1E4T6N9_9ASCO</name>
<organism evidence="2 3">
    <name type="scientific">[Candida] arabinofermentans NRRL YB-2248</name>
    <dbReference type="NCBI Taxonomy" id="983967"/>
    <lineage>
        <taxon>Eukaryota</taxon>
        <taxon>Fungi</taxon>
        <taxon>Dikarya</taxon>
        <taxon>Ascomycota</taxon>
        <taxon>Saccharomycotina</taxon>
        <taxon>Pichiomycetes</taxon>
        <taxon>Pichiales</taxon>
        <taxon>Pichiaceae</taxon>
        <taxon>Ogataea</taxon>
        <taxon>Ogataea/Candida clade</taxon>
    </lineage>
</organism>
<gene>
    <name evidence="2" type="ORF">CANARDRAFT_188438</name>
</gene>
<reference evidence="3" key="1">
    <citation type="submission" date="2016-04" db="EMBL/GenBank/DDBJ databases">
        <title>Comparative genomics of biotechnologically important yeasts.</title>
        <authorList>
            <consortium name="DOE Joint Genome Institute"/>
            <person name="Riley R."/>
            <person name="Haridas S."/>
            <person name="Wolfe K.H."/>
            <person name="Lopes M.R."/>
            <person name="Hittinger C.T."/>
            <person name="Goker M."/>
            <person name="Salamov A."/>
            <person name="Wisecaver J."/>
            <person name="Long T.M."/>
            <person name="Aerts A.L."/>
            <person name="Barry K."/>
            <person name="Choi C."/>
            <person name="Clum A."/>
            <person name="Coughlan A.Y."/>
            <person name="Deshpande S."/>
            <person name="Douglass A.P."/>
            <person name="Hanson S.J."/>
            <person name="Klenk H.-P."/>
            <person name="Labutti K."/>
            <person name="Lapidus A."/>
            <person name="Lindquist E."/>
            <person name="Lipzen A."/>
            <person name="Meier-Kolthoff J.P."/>
            <person name="Ohm R.A."/>
            <person name="Otillar R.P."/>
            <person name="Pangilinan J."/>
            <person name="Peng Y."/>
            <person name="Rokas A."/>
            <person name="Rosa C.A."/>
            <person name="Scheuner C."/>
            <person name="Sibirny A.A."/>
            <person name="Slot J.C."/>
            <person name="Stielow J.B."/>
            <person name="Sun H."/>
            <person name="Kurtzman C.P."/>
            <person name="Blackwell M."/>
            <person name="Grigoriev I.V."/>
            <person name="Jeffries T.W."/>
        </authorList>
    </citation>
    <scope>NUCLEOTIDE SEQUENCE [LARGE SCALE GENOMIC DNA]</scope>
    <source>
        <strain evidence="3">NRRL YB-2248</strain>
    </source>
</reference>
<dbReference type="PANTHER" id="PTHR31011:SF2">
    <property type="entry name" value="PROTEIN STB2-RELATED"/>
    <property type="match status" value="1"/>
</dbReference>
<dbReference type="InterPro" id="IPR038919">
    <property type="entry name" value="STB2/STB2"/>
</dbReference>
<accession>A0A1E4T6N9</accession>
<dbReference type="PANTHER" id="PTHR31011">
    <property type="entry name" value="PROTEIN STB2-RELATED"/>
    <property type="match status" value="1"/>
</dbReference>
<feature type="domain" description="STB6-like N-terminal" evidence="1">
    <location>
        <begin position="21"/>
        <end position="163"/>
    </location>
</feature>
<evidence type="ECO:0000259" key="1">
    <source>
        <dbReference type="Pfam" id="PF25995"/>
    </source>
</evidence>
<dbReference type="InterPro" id="IPR059025">
    <property type="entry name" value="STB6_N"/>
</dbReference>
<dbReference type="GO" id="GO:0070822">
    <property type="term" value="C:Sin3-type complex"/>
    <property type="evidence" value="ECO:0007669"/>
    <property type="project" value="TreeGrafter"/>
</dbReference>
<evidence type="ECO:0000313" key="3">
    <source>
        <dbReference type="Proteomes" id="UP000094801"/>
    </source>
</evidence>
<sequence>YNQSCLQSDSITPQDDSSYVTFIVVDLQVLDLLKTSYSGSHDVVKRITMVGLSGYEVYIVQQWITKRMGKNIIVTYTGESKDVITGYKVKLLNDPSRWPKIFLEYIQDLEQSTYSCPTQTDQGIIFITNLTQLESRLTLIPAPNGDSKSIYQTFVVNYDLKKLDYPLDYDRFRQAIVQFQKAYKIKSHHEYSGKLDIGTITKLIELSFTLKSNQTFAKDLSKVKKLVKNTVMDFTSGKTLNTLNINGTPNDNLLLKDQDLPAYKKIVNCQNLDQIIKMCHGKRLNYLWRSKGKEVDIESHSLAHCSRKLSNHMTDLSGIYTGGSLPVNGTTATSSISASPTTTTTGTDYLTTEASPIKRKQRSKTLIIGGNFQDNSDSLSVSQCDVNPFYDHHRQQQLKDLQDIDGRMFNARLKRRHSIPSINKELNIHTIDLKVANEEIGSEIICSKTPIDIKFGKMRRSNSFSALEDNIECMHEDLNEATQSTKSNYTSHISMEWLAMQYLKIQNDYKLNIVNASNVFKRDLINSKMQLISTLNLNRYAMSFELSKNENSKVLKRYHDLNDKFIKSHKIHARLKYELRLLLQKTKEVETNLKTLQDIKVKSLENSLQQLTASCNLKLANQEQQQQQQQSNVDWTMIYKQPYFLLYIIVNYIRQFTIHLFKNVDNSRIEEQWNMIDKNRKVTTFIEKCYR</sequence>
<dbReference type="Proteomes" id="UP000094801">
    <property type="component" value="Unassembled WGS sequence"/>
</dbReference>
<dbReference type="EMBL" id="KV453848">
    <property type="protein sequence ID" value="ODV87413.1"/>
    <property type="molecule type" value="Genomic_DNA"/>
</dbReference>
<feature type="non-terminal residue" evidence="2">
    <location>
        <position position="1"/>
    </location>
</feature>
<dbReference type="OrthoDB" id="19806at2759"/>
<evidence type="ECO:0000313" key="2">
    <source>
        <dbReference type="EMBL" id="ODV87413.1"/>
    </source>
</evidence>
<dbReference type="Pfam" id="PF25995">
    <property type="entry name" value="STB6_N"/>
    <property type="match status" value="1"/>
</dbReference>
<dbReference type="AlphaFoldDB" id="A0A1E4T6N9"/>
<protein>
    <recommendedName>
        <fullName evidence="1">STB6-like N-terminal domain-containing protein</fullName>
    </recommendedName>
</protein>
<dbReference type="STRING" id="983967.A0A1E4T6N9"/>
<keyword evidence="3" id="KW-1185">Reference proteome</keyword>
<proteinExistence type="predicted"/>
<feature type="non-terminal residue" evidence="2">
    <location>
        <position position="691"/>
    </location>
</feature>